<sequence length="322" mass="35895">MTTFKDAAPPFSRELTDPGLEAPDLILRSSDAIDFYTHRHFLVYVSPVFRDMFTFPAPTQLVEGVDLRDDIPVVQLAEPSDALRKLLLLCYPGALSQEPLSKLDGLYLVYRAADKYQVPGVKDAIIKALPNFVKGDAYRVYAFACGFGLAELAKVAALETLKDAFLPMNRQYTEPEFELVSGPALLRLHSFLFECRNAAVIAVQGEYLHVEPYDLEDKDGPWWTSTGHAQDCGAVFDAEIDFCAPARWYGEHMAAVGKVVDSHPNGDSAAKAVLDYSQSLHKISKCQVCSRDSAESLSRLAGYLQRRVDNYNQSKLAKWQFL</sequence>
<dbReference type="EMBL" id="JARKIF010000002">
    <property type="protein sequence ID" value="KAJ7647029.1"/>
    <property type="molecule type" value="Genomic_DNA"/>
</dbReference>
<dbReference type="SMART" id="SM00225">
    <property type="entry name" value="BTB"/>
    <property type="match status" value="1"/>
</dbReference>
<keyword evidence="3" id="KW-1185">Reference proteome</keyword>
<dbReference type="Gene3D" id="3.30.710.10">
    <property type="entry name" value="Potassium Channel Kv1.1, Chain A"/>
    <property type="match status" value="1"/>
</dbReference>
<dbReference type="AlphaFoldDB" id="A0AAD7FWJ0"/>
<accession>A0AAD7FWJ0</accession>
<evidence type="ECO:0000259" key="1">
    <source>
        <dbReference type="PROSITE" id="PS50097"/>
    </source>
</evidence>
<dbReference type="SUPFAM" id="SSF54695">
    <property type="entry name" value="POZ domain"/>
    <property type="match status" value="1"/>
</dbReference>
<evidence type="ECO:0000313" key="2">
    <source>
        <dbReference type="EMBL" id="KAJ7647029.1"/>
    </source>
</evidence>
<protein>
    <recommendedName>
        <fullName evidence="1">BTB domain-containing protein</fullName>
    </recommendedName>
</protein>
<dbReference type="Proteomes" id="UP001221142">
    <property type="component" value="Unassembled WGS sequence"/>
</dbReference>
<dbReference type="Pfam" id="PF00651">
    <property type="entry name" value="BTB"/>
    <property type="match status" value="1"/>
</dbReference>
<organism evidence="2 3">
    <name type="scientific">Roridomyces roridus</name>
    <dbReference type="NCBI Taxonomy" id="1738132"/>
    <lineage>
        <taxon>Eukaryota</taxon>
        <taxon>Fungi</taxon>
        <taxon>Dikarya</taxon>
        <taxon>Basidiomycota</taxon>
        <taxon>Agaricomycotina</taxon>
        <taxon>Agaricomycetes</taxon>
        <taxon>Agaricomycetidae</taxon>
        <taxon>Agaricales</taxon>
        <taxon>Marasmiineae</taxon>
        <taxon>Mycenaceae</taxon>
        <taxon>Roridomyces</taxon>
    </lineage>
</organism>
<feature type="domain" description="BTB" evidence="1">
    <location>
        <begin position="23"/>
        <end position="99"/>
    </location>
</feature>
<name>A0AAD7FWJ0_9AGAR</name>
<dbReference type="CDD" id="cd18186">
    <property type="entry name" value="BTB_POZ_ZBTB_KLHL-like"/>
    <property type="match status" value="1"/>
</dbReference>
<proteinExistence type="predicted"/>
<dbReference type="InterPro" id="IPR011333">
    <property type="entry name" value="SKP1/BTB/POZ_sf"/>
</dbReference>
<dbReference type="PROSITE" id="PS50097">
    <property type="entry name" value="BTB"/>
    <property type="match status" value="1"/>
</dbReference>
<dbReference type="InterPro" id="IPR000210">
    <property type="entry name" value="BTB/POZ_dom"/>
</dbReference>
<evidence type="ECO:0000313" key="3">
    <source>
        <dbReference type="Proteomes" id="UP001221142"/>
    </source>
</evidence>
<gene>
    <name evidence="2" type="ORF">FB45DRAFT_1051596</name>
</gene>
<comment type="caution">
    <text evidence="2">The sequence shown here is derived from an EMBL/GenBank/DDBJ whole genome shotgun (WGS) entry which is preliminary data.</text>
</comment>
<reference evidence="2" key="1">
    <citation type="submission" date="2023-03" db="EMBL/GenBank/DDBJ databases">
        <title>Massive genome expansion in bonnet fungi (Mycena s.s.) driven by repeated elements and novel gene families across ecological guilds.</title>
        <authorList>
            <consortium name="Lawrence Berkeley National Laboratory"/>
            <person name="Harder C.B."/>
            <person name="Miyauchi S."/>
            <person name="Viragh M."/>
            <person name="Kuo A."/>
            <person name="Thoen E."/>
            <person name="Andreopoulos B."/>
            <person name="Lu D."/>
            <person name="Skrede I."/>
            <person name="Drula E."/>
            <person name="Henrissat B."/>
            <person name="Morin E."/>
            <person name="Kohler A."/>
            <person name="Barry K."/>
            <person name="LaButti K."/>
            <person name="Morin E."/>
            <person name="Salamov A."/>
            <person name="Lipzen A."/>
            <person name="Mereny Z."/>
            <person name="Hegedus B."/>
            <person name="Baldrian P."/>
            <person name="Stursova M."/>
            <person name="Weitz H."/>
            <person name="Taylor A."/>
            <person name="Grigoriev I.V."/>
            <person name="Nagy L.G."/>
            <person name="Martin F."/>
            <person name="Kauserud H."/>
        </authorList>
    </citation>
    <scope>NUCLEOTIDE SEQUENCE</scope>
    <source>
        <strain evidence="2">9284</strain>
    </source>
</reference>